<accession>A0ABM1DQ44</accession>
<feature type="region of interest" description="Disordered" evidence="5">
    <location>
        <begin position="188"/>
        <end position="212"/>
    </location>
</feature>
<proteinExistence type="predicted"/>
<evidence type="ECO:0000259" key="6">
    <source>
        <dbReference type="PROSITE" id="PS50888"/>
    </source>
</evidence>
<dbReference type="CDD" id="cd19708">
    <property type="entry name" value="bHLH_TS_dHLH3B_like"/>
    <property type="match status" value="1"/>
</dbReference>
<dbReference type="Gene3D" id="4.10.280.10">
    <property type="entry name" value="Helix-loop-helix DNA-binding domain"/>
    <property type="match status" value="1"/>
</dbReference>
<reference evidence="8" key="1">
    <citation type="submission" date="2025-08" db="UniProtKB">
        <authorList>
            <consortium name="RefSeq"/>
        </authorList>
    </citation>
    <scope>IDENTIFICATION</scope>
</reference>
<dbReference type="GeneID" id="106805100"/>
<keyword evidence="7" id="KW-1185">Reference proteome</keyword>
<name>A0ABM1DQ44_PRICU</name>
<feature type="domain" description="BHLH" evidence="6">
    <location>
        <begin position="91"/>
        <end position="143"/>
    </location>
</feature>
<dbReference type="InterPro" id="IPR011598">
    <property type="entry name" value="bHLH_dom"/>
</dbReference>
<dbReference type="RefSeq" id="XP_014662065.1">
    <property type="nucleotide sequence ID" value="XM_014806579.1"/>
</dbReference>
<feature type="region of interest" description="Disordered" evidence="5">
    <location>
        <begin position="1"/>
        <end position="80"/>
    </location>
</feature>
<evidence type="ECO:0000256" key="5">
    <source>
        <dbReference type="SAM" id="MobiDB-lite"/>
    </source>
</evidence>
<evidence type="ECO:0000256" key="2">
    <source>
        <dbReference type="ARBA" id="ARBA00023125"/>
    </source>
</evidence>
<feature type="compositionally biased region" description="Basic and acidic residues" evidence="5">
    <location>
        <begin position="1"/>
        <end position="11"/>
    </location>
</feature>
<evidence type="ECO:0000256" key="3">
    <source>
        <dbReference type="ARBA" id="ARBA00023163"/>
    </source>
</evidence>
<feature type="compositionally biased region" description="Polar residues" evidence="5">
    <location>
        <begin position="195"/>
        <end position="212"/>
    </location>
</feature>
<dbReference type="PANTHER" id="PTHR13864">
    <property type="entry name" value="T-CELL ACUTE LYMPHOCYTIC LEUKEMIA/STEM CELL LEUKEMIA-RELATED"/>
    <property type="match status" value="1"/>
</dbReference>
<feature type="compositionally biased region" description="Acidic residues" evidence="5">
    <location>
        <begin position="31"/>
        <end position="42"/>
    </location>
</feature>
<keyword evidence="1" id="KW-0805">Transcription regulation</keyword>
<dbReference type="InterPro" id="IPR040238">
    <property type="entry name" value="TAL-like"/>
</dbReference>
<protein>
    <submittedName>
        <fullName evidence="8">Helix-loop-helix protein 2-like</fullName>
    </submittedName>
</protein>
<keyword evidence="2" id="KW-0238">DNA-binding</keyword>
<dbReference type="Pfam" id="PF00010">
    <property type="entry name" value="HLH"/>
    <property type="match status" value="1"/>
</dbReference>
<evidence type="ECO:0000313" key="8">
    <source>
        <dbReference type="RefSeq" id="XP_014662065.1"/>
    </source>
</evidence>
<feature type="compositionally biased region" description="Basic and acidic residues" evidence="5">
    <location>
        <begin position="43"/>
        <end position="54"/>
    </location>
</feature>
<keyword evidence="3" id="KW-0804">Transcription</keyword>
<feature type="coiled-coil region" evidence="4">
    <location>
        <begin position="139"/>
        <end position="172"/>
    </location>
</feature>
<dbReference type="PANTHER" id="PTHR13864:SF15">
    <property type="entry name" value="T-CELL ACUTE LYMPHOCYTIC LEUKEMIA PROTEIN 1 HOMOLOG-RELATED"/>
    <property type="match status" value="1"/>
</dbReference>
<dbReference type="InterPro" id="IPR036638">
    <property type="entry name" value="HLH_DNA-bd_sf"/>
</dbReference>
<keyword evidence="4" id="KW-0175">Coiled coil</keyword>
<evidence type="ECO:0000256" key="4">
    <source>
        <dbReference type="SAM" id="Coils"/>
    </source>
</evidence>
<dbReference type="SUPFAM" id="SSF47459">
    <property type="entry name" value="HLH, helix-loop-helix DNA-binding domain"/>
    <property type="match status" value="1"/>
</dbReference>
<dbReference type="SMART" id="SM00353">
    <property type="entry name" value="HLH"/>
    <property type="match status" value="1"/>
</dbReference>
<evidence type="ECO:0000256" key="1">
    <source>
        <dbReference type="ARBA" id="ARBA00023015"/>
    </source>
</evidence>
<dbReference type="Proteomes" id="UP000695022">
    <property type="component" value="Unplaced"/>
</dbReference>
<gene>
    <name evidence="8" type="primary">LOC106805100</name>
</gene>
<dbReference type="PROSITE" id="PS50888">
    <property type="entry name" value="BHLH"/>
    <property type="match status" value="1"/>
</dbReference>
<sequence length="212" mass="24607">MTPIGDDRAIMDNDLDPDECSSTSELHFLSDDDDFSNSDDMESDRVWDKDDRDMVTAADSTTSNEVGDDDKQRRSHKRKLAYDGGAPVVKTRRNFTNTRERWRQQNVNTAFADLRKLVPTYPHDKKLSKNEILRLAIRYINLLNQVLKYQEQQQQQQQQQQQKQQQQEQEQQPHAFCFLRVKNEKFDTDAPVTSPGCSPMSNYCTSPTANNQ</sequence>
<evidence type="ECO:0000313" key="7">
    <source>
        <dbReference type="Proteomes" id="UP000695022"/>
    </source>
</evidence>
<organism evidence="7 8">
    <name type="scientific">Priapulus caudatus</name>
    <name type="common">Priapulid worm</name>
    <dbReference type="NCBI Taxonomy" id="37621"/>
    <lineage>
        <taxon>Eukaryota</taxon>
        <taxon>Metazoa</taxon>
        <taxon>Ecdysozoa</taxon>
        <taxon>Scalidophora</taxon>
        <taxon>Priapulida</taxon>
        <taxon>Priapulimorpha</taxon>
        <taxon>Priapulimorphida</taxon>
        <taxon>Priapulidae</taxon>
        <taxon>Priapulus</taxon>
    </lineage>
</organism>